<accession>A0AA48L9F7</accession>
<name>A0AA48L9F7_9TREE</name>
<dbReference type="Gene3D" id="3.40.50.720">
    <property type="entry name" value="NAD(P)-binding Rossmann-like Domain"/>
    <property type="match status" value="1"/>
</dbReference>
<dbReference type="PRINTS" id="PR00081">
    <property type="entry name" value="GDHRDH"/>
</dbReference>
<evidence type="ECO:0000313" key="1">
    <source>
        <dbReference type="EMBL" id="BEI94374.1"/>
    </source>
</evidence>
<keyword evidence="2" id="KW-1185">Reference proteome</keyword>
<dbReference type="Proteomes" id="UP001233271">
    <property type="component" value="Chromosome 6"/>
</dbReference>
<sequence>MALPIAVIYGAGPGTGAAIARALAPTHSLLLMSRSLPQTLGRLALDDIPQDRIYAHKYDGAASFVEAIKAAQARWPGAPVKVGVCHAGVPFKPGPFLSKSTQDFKDCLDSAVQAWDFSQAVIPALIASNGGTLIITGATMSRRAGPNFAAMAGASFARRALAQSLAKEFGSQGVHVAHVVVDGLINTAHVEESMGKAEPGARLEPADIADVYLDIIKQKPTAWTQELDIRPAKEKW</sequence>
<gene>
    <name evidence="1" type="ORF">CcaverHIS019_0608330</name>
</gene>
<dbReference type="InterPro" id="IPR002347">
    <property type="entry name" value="SDR_fam"/>
</dbReference>
<dbReference type="RefSeq" id="XP_060459639.1">
    <property type="nucleotide sequence ID" value="XM_060603335.1"/>
</dbReference>
<protein>
    <recommendedName>
        <fullName evidence="3">NAD(P)-binding protein</fullName>
    </recommendedName>
</protein>
<dbReference type="AlphaFoldDB" id="A0AA48L9F7"/>
<dbReference type="KEGG" id="ccac:CcaHIS019_0608330"/>
<dbReference type="GeneID" id="85498244"/>
<dbReference type="Pfam" id="PF00106">
    <property type="entry name" value="adh_short"/>
    <property type="match status" value="1"/>
</dbReference>
<reference evidence="1" key="1">
    <citation type="journal article" date="2023" name="BMC Genomics">
        <title>Chromosome-level genome assemblies of Cutaneotrichosporon spp. (Trichosporonales, Basidiomycota) reveal imbalanced evolution between nucleotide sequences and chromosome synteny.</title>
        <authorList>
            <person name="Kobayashi Y."/>
            <person name="Kayamori A."/>
            <person name="Aoki K."/>
            <person name="Shiwa Y."/>
            <person name="Matsutani M."/>
            <person name="Fujita N."/>
            <person name="Sugita T."/>
            <person name="Iwasaki W."/>
            <person name="Tanaka N."/>
            <person name="Takashima M."/>
        </authorList>
    </citation>
    <scope>NUCLEOTIDE SEQUENCE</scope>
    <source>
        <strain evidence="1">HIS019</strain>
    </source>
</reference>
<dbReference type="PANTHER" id="PTHR43431:SF7">
    <property type="entry name" value="OXIDOREDUCTASE, SHORT CHAIN DEHYDROGENASE_REDUCTASE FAMILY (AFU_ORTHOLOGUE AFUA_5G14000)"/>
    <property type="match status" value="1"/>
</dbReference>
<dbReference type="PANTHER" id="PTHR43431">
    <property type="entry name" value="OXIDOREDUCTASE, SHORT CHAIN DEHYDROGENASE/REDUCTASE FAMILY (AFU_ORTHOLOGUE AFUA_5G14000)"/>
    <property type="match status" value="1"/>
</dbReference>
<dbReference type="InterPro" id="IPR036291">
    <property type="entry name" value="NAD(P)-bd_dom_sf"/>
</dbReference>
<evidence type="ECO:0008006" key="3">
    <source>
        <dbReference type="Google" id="ProtNLM"/>
    </source>
</evidence>
<organism evidence="1 2">
    <name type="scientific">Cutaneotrichosporon cavernicola</name>
    <dbReference type="NCBI Taxonomy" id="279322"/>
    <lineage>
        <taxon>Eukaryota</taxon>
        <taxon>Fungi</taxon>
        <taxon>Dikarya</taxon>
        <taxon>Basidiomycota</taxon>
        <taxon>Agaricomycotina</taxon>
        <taxon>Tremellomycetes</taxon>
        <taxon>Trichosporonales</taxon>
        <taxon>Trichosporonaceae</taxon>
        <taxon>Cutaneotrichosporon</taxon>
    </lineage>
</organism>
<evidence type="ECO:0000313" key="2">
    <source>
        <dbReference type="Proteomes" id="UP001233271"/>
    </source>
</evidence>
<dbReference type="SUPFAM" id="SSF51735">
    <property type="entry name" value="NAD(P)-binding Rossmann-fold domains"/>
    <property type="match status" value="1"/>
</dbReference>
<dbReference type="EMBL" id="AP028217">
    <property type="protein sequence ID" value="BEI94374.1"/>
    <property type="molecule type" value="Genomic_DNA"/>
</dbReference>
<proteinExistence type="predicted"/>